<evidence type="ECO:0000256" key="2">
    <source>
        <dbReference type="SAM" id="Phobius"/>
    </source>
</evidence>
<dbReference type="AlphaFoldDB" id="A0A6A5H1E0"/>
<evidence type="ECO:0000313" key="3">
    <source>
        <dbReference type="EMBL" id="KAF1761057.1"/>
    </source>
</evidence>
<feature type="transmembrane region" description="Helical" evidence="2">
    <location>
        <begin position="61"/>
        <end position="86"/>
    </location>
</feature>
<name>A0A6A5H1E0_CAERE</name>
<dbReference type="GeneID" id="78774877"/>
<keyword evidence="2" id="KW-0812">Transmembrane</keyword>
<dbReference type="Proteomes" id="UP000483820">
    <property type="component" value="Chromosome III"/>
</dbReference>
<keyword evidence="2" id="KW-1133">Transmembrane helix</keyword>
<evidence type="ECO:0000313" key="4">
    <source>
        <dbReference type="Proteomes" id="UP000483820"/>
    </source>
</evidence>
<dbReference type="KEGG" id="crq:GCK72_009311"/>
<dbReference type="EMBL" id="WUAV01000003">
    <property type="protein sequence ID" value="KAF1761057.1"/>
    <property type="molecule type" value="Genomic_DNA"/>
</dbReference>
<protein>
    <submittedName>
        <fullName evidence="3">Uncharacterized protein</fullName>
    </submittedName>
</protein>
<accession>A0A6A5H1E0</accession>
<gene>
    <name evidence="3" type="ORF">GCK72_009311</name>
</gene>
<proteinExistence type="predicted"/>
<evidence type="ECO:0000256" key="1">
    <source>
        <dbReference type="SAM" id="MobiDB-lite"/>
    </source>
</evidence>
<sequence>MEQIVASLEPDRGEVPPPVAPRCGGGGGTSDFRLASATANAAEILFPPLGSFTAFSTAPRAFSSCATFLAVCLTNGFFAAAIAAFLTSGFLAASNKAFAADTENMDFQKVSAVEQAVVASSFLTKSNGEKWGNPKCLPFFIFTQLLCPFGYNQTS</sequence>
<reference evidence="3 4" key="1">
    <citation type="submission" date="2019-12" db="EMBL/GenBank/DDBJ databases">
        <title>Chromosome-level assembly of the Caenorhabditis remanei genome.</title>
        <authorList>
            <person name="Teterina A.A."/>
            <person name="Willis J.H."/>
            <person name="Phillips P.C."/>
        </authorList>
    </citation>
    <scope>NUCLEOTIDE SEQUENCE [LARGE SCALE GENOMIC DNA]</scope>
    <source>
        <strain evidence="3 4">PX506</strain>
        <tissue evidence="3">Whole organism</tissue>
    </source>
</reference>
<organism evidence="3 4">
    <name type="scientific">Caenorhabditis remanei</name>
    <name type="common">Caenorhabditis vulgaris</name>
    <dbReference type="NCBI Taxonomy" id="31234"/>
    <lineage>
        <taxon>Eukaryota</taxon>
        <taxon>Metazoa</taxon>
        <taxon>Ecdysozoa</taxon>
        <taxon>Nematoda</taxon>
        <taxon>Chromadorea</taxon>
        <taxon>Rhabditida</taxon>
        <taxon>Rhabditina</taxon>
        <taxon>Rhabditomorpha</taxon>
        <taxon>Rhabditoidea</taxon>
        <taxon>Rhabditidae</taxon>
        <taxon>Peloderinae</taxon>
        <taxon>Caenorhabditis</taxon>
    </lineage>
</organism>
<keyword evidence="2" id="KW-0472">Membrane</keyword>
<comment type="caution">
    <text evidence="3">The sequence shown here is derived from an EMBL/GenBank/DDBJ whole genome shotgun (WGS) entry which is preliminary data.</text>
</comment>
<feature type="region of interest" description="Disordered" evidence="1">
    <location>
        <begin position="1"/>
        <end position="24"/>
    </location>
</feature>
<dbReference type="RefSeq" id="XP_053586890.1">
    <property type="nucleotide sequence ID" value="XM_053727313.1"/>
</dbReference>
<dbReference type="CTD" id="78774877"/>